<dbReference type="EMBL" id="SDJR01000001">
    <property type="protein sequence ID" value="RXR27928.1"/>
    <property type="molecule type" value="Genomic_DNA"/>
</dbReference>
<evidence type="ECO:0000313" key="2">
    <source>
        <dbReference type="EMBL" id="RXR35634.1"/>
    </source>
</evidence>
<dbReference type="InterPro" id="IPR014858">
    <property type="entry name" value="BrxB"/>
</dbReference>
<organism evidence="2 3">
    <name type="scientific">Oerskovia turbata</name>
    <dbReference type="NCBI Taxonomy" id="1713"/>
    <lineage>
        <taxon>Bacteria</taxon>
        <taxon>Bacillati</taxon>
        <taxon>Actinomycetota</taxon>
        <taxon>Actinomycetes</taxon>
        <taxon>Micrococcales</taxon>
        <taxon>Cellulomonadaceae</taxon>
        <taxon>Oerskovia</taxon>
    </lineage>
</organism>
<dbReference type="Proteomes" id="UP000290517">
    <property type="component" value="Unassembled WGS sequence"/>
</dbReference>
<evidence type="ECO:0000313" key="1">
    <source>
        <dbReference type="EMBL" id="RXR27928.1"/>
    </source>
</evidence>
<comment type="caution">
    <text evidence="2">The sequence shown here is derived from an EMBL/GenBank/DDBJ whole genome shotgun (WGS) entry which is preliminary data.</text>
</comment>
<reference evidence="3 4" key="1">
    <citation type="submission" date="2019-01" db="EMBL/GenBank/DDBJ databases">
        <title>Oerskovia turbata Genome sequencing and assembly.</title>
        <authorList>
            <person name="Dou T."/>
        </authorList>
    </citation>
    <scope>NUCLEOTIDE SEQUENCE [LARGE SCALE GENOMIC DNA]</scope>
    <source>
        <strain evidence="2 3">JCM12123</strain>
        <strain evidence="1 4">JCM3160</strain>
    </source>
</reference>
<evidence type="ECO:0000313" key="4">
    <source>
        <dbReference type="Proteomes" id="UP000290517"/>
    </source>
</evidence>
<accession>A0A4Q1L1P5</accession>
<dbReference type="OrthoDB" id="1093513at2"/>
<dbReference type="AlphaFoldDB" id="A0A4Q1L1P5"/>
<proteinExistence type="predicted"/>
<evidence type="ECO:0000313" key="3">
    <source>
        <dbReference type="Proteomes" id="UP000289805"/>
    </source>
</evidence>
<sequence>MSRVSDLEDAYVGELGLLWRGGISGAERVWMLVYPPDLERQVRARVPALEVRTQQAGRRWESVDLSDALGRWVAEHEYAEAFFEDPGDFTSSVVDLFTDDVVSMLRARLAAADDQTVVALVGVASLFPFVRASALIQAVDDAVRGRLLVLFPGRHDPDTHSFRLLDARDGFNYRARVITPEKTAR</sequence>
<keyword evidence="4" id="KW-1185">Reference proteome</keyword>
<name>A0A4Q1L1P5_9CELL</name>
<gene>
    <name evidence="1" type="ORF">EQW73_01045</name>
    <name evidence="2" type="ORF">EQW78_04705</name>
</gene>
<dbReference type="RefSeq" id="WP_030150649.1">
    <property type="nucleotide sequence ID" value="NZ_JOFV01000004.1"/>
</dbReference>
<dbReference type="STRING" id="1713.GCA_000718325_01096"/>
<dbReference type="EMBL" id="SDJQ01000007">
    <property type="protein sequence ID" value="RXR35634.1"/>
    <property type="molecule type" value="Genomic_DNA"/>
</dbReference>
<protein>
    <submittedName>
        <fullName evidence="2">DUF1788 domain-containing protein</fullName>
    </submittedName>
</protein>
<dbReference type="Proteomes" id="UP000289805">
    <property type="component" value="Unassembled WGS sequence"/>
</dbReference>
<dbReference type="Pfam" id="PF08747">
    <property type="entry name" value="BrxB"/>
    <property type="match status" value="1"/>
</dbReference>